<dbReference type="EMBL" id="GDHC01015073">
    <property type="protein sequence ID" value="JAQ03556.1"/>
    <property type="molecule type" value="Transcribed_RNA"/>
</dbReference>
<feature type="compositionally biased region" description="Polar residues" evidence="1">
    <location>
        <begin position="1393"/>
        <end position="1410"/>
    </location>
</feature>
<feature type="compositionally biased region" description="Basic residues" evidence="1">
    <location>
        <begin position="1614"/>
        <end position="1635"/>
    </location>
</feature>
<name>A0A146L8K3_LYGHE</name>
<feature type="compositionally biased region" description="Polar residues" evidence="1">
    <location>
        <begin position="1491"/>
        <end position="1511"/>
    </location>
</feature>
<feature type="compositionally biased region" description="Polar residues" evidence="1">
    <location>
        <begin position="1584"/>
        <end position="1596"/>
    </location>
</feature>
<feature type="compositionally biased region" description="Acidic residues" evidence="1">
    <location>
        <begin position="1553"/>
        <end position="1572"/>
    </location>
</feature>
<feature type="compositionally biased region" description="Low complexity" evidence="1">
    <location>
        <begin position="172"/>
        <end position="185"/>
    </location>
</feature>
<feature type="non-terminal residue" evidence="2">
    <location>
        <position position="1"/>
    </location>
</feature>
<evidence type="ECO:0000313" key="2">
    <source>
        <dbReference type="EMBL" id="JAQ03556.1"/>
    </source>
</evidence>
<organism evidence="2">
    <name type="scientific">Lygus hesperus</name>
    <name type="common">Western plant bug</name>
    <dbReference type="NCBI Taxonomy" id="30085"/>
    <lineage>
        <taxon>Eukaryota</taxon>
        <taxon>Metazoa</taxon>
        <taxon>Ecdysozoa</taxon>
        <taxon>Arthropoda</taxon>
        <taxon>Hexapoda</taxon>
        <taxon>Insecta</taxon>
        <taxon>Pterygota</taxon>
        <taxon>Neoptera</taxon>
        <taxon>Paraneoptera</taxon>
        <taxon>Hemiptera</taxon>
        <taxon>Heteroptera</taxon>
        <taxon>Panheteroptera</taxon>
        <taxon>Cimicomorpha</taxon>
        <taxon>Miridae</taxon>
        <taxon>Mirini</taxon>
        <taxon>Lygus</taxon>
    </lineage>
</organism>
<sequence length="1635" mass="178122">DSMETSNKSPEIHNNILNQDNRSYPVENEPLWPAYSVENIATLEESNDVIDKLEGTKKQQLLGEESMESSRRLSFFRDRFLNQNNSFSPVTEQSIPSSAENQDNIVPIENTAPVEEVVYDIHPPSPSELTVVKPLLKEYGSESLSRLPLIVNDDQSLTADKSEAFGETIECSSQSQPSVSDVSSEGSHESFKSSSSDHHDFTCEDDDGVNRSVSTLTYLGNVEEQGELGDCSLSEISSSESLDDSSYHDTMEEDIPSSNLEDLVEEYPLDEKRWDNPNKMPLEPSEPNRPDSMQVESQLVENLGALSGIVSETDSCIKPLLCSSLGEIIQGAEIIHEKPSLIISSDSTETPLCKAAVDSLNEATTDVCCISPELTRPSARSASNELCGLSFTQELDGIKCSFRENVTPETGVQNPLCQSVGKPSVDSESPPPSGSAYQLVSKATQHCSVSVETITPKVFSSANSLQIPLASFKEKRHITDRVNYNVPPPTPGKIGALMGASRSSMPTESGDILENTGQIDERFSCTNNTELQDQEKISVRTDTLILKNTFFECKSTPESNFNGQLSNKLSQENLTSDFLEMSDCTEAMVDACLRENIPGSSGDSLPSLQMVESANFPSVSDTSGVLREAVRENGQLAETGVVANLPVEFAYESPKHFPTVNKASDLDVQSIQNSPNTDAELIFDGFFNETDEPIILPIEGDLNNDERDNPEDTQSQVLNATQLGDVNFTSGLSHTSSTIEIRKVGLSEKVSLVQPPPDVSLIAIPQTMQDVEQLSCERKQTVNNSSKICNRVNNLLFDEEFEQNENVTPVKRSRVEKKTLPDSPIPVGSKPSELLFDEEFETSNNLTPLKKIRVGPSVTISRVQSRRISELLFDEEFEQSNNLSPIETQKCGNIVRAPSPQAHRITSIGIVNELVIDENDEPPLNAPLGSKNCIDERPVSRNSSVGCVVISSDEECETPPLNNLPSPSNTNPAKLINRPTVYLKNESKTCVNNGQIGGKSKPMATSSPRMVGKSKGRNPPLMRHSSLSPVFEDLSDTGSPTEPADSPPRKIRKISPCREETTDPLKPKGMVVCSNNLLGGGSEKNHSEPSSAIFLAHCVPIEPDEVSIIDLDDATESVPIDCESRNPSASSLISPFESKHLPKCTEKSPTNSKSAEKHRNPLPCSAKKIDSTSIGRTVDVIELTDSDTENPSNEVTAGPSNSRRYSGAKLSTDVSNRKIENNKSLEADTNDIILNTSKPSTPKLLSVKGRKYIKLYSKRLAELAETINNVEGTKRSTPMNSQPADNSSLVIHDSEDESNGLPCLPFPIEFLGSTKKGATTATLQNIWNSQVSAMKSQVVEPPSYKPSSNSSFRVVSSKKFLSTNRFNSLFSRSPLPTKPSSNSRKSSVILKKNTLSRNTATPNAPNSSNICRGIPLDDMDNQINCGPSLSLSRLASPIALPLKPVLSKQCRDIVKKPGTMNRKRTATPAEISKQLPNKNPPSSVSWNVSSRTLPSSGTGSELHSKTSSRSQPNKRESIKLEKNVASIALPTLKMVSTSSSLGKDSLKPTIDLSDLDDTDQELSSYDDDDGDSSPDFTPPKLVLSRQSLSFIKTVTQKSERPGNRTPATASTKKPPARGRPARGRVSRRQKTNTTS</sequence>
<reference evidence="2" key="1">
    <citation type="journal article" date="2016" name="Gigascience">
        <title>De novo construction of an expanded transcriptome assembly for the western tarnished plant bug, Lygus hesperus.</title>
        <authorList>
            <person name="Tassone E.E."/>
            <person name="Geib S.M."/>
            <person name="Hall B."/>
            <person name="Fabrick J.A."/>
            <person name="Brent C.S."/>
            <person name="Hull J.J."/>
        </authorList>
    </citation>
    <scope>NUCLEOTIDE SEQUENCE</scope>
</reference>
<feature type="region of interest" description="Disordered" evidence="1">
    <location>
        <begin position="412"/>
        <end position="435"/>
    </location>
</feature>
<feature type="region of interest" description="Disordered" evidence="1">
    <location>
        <begin position="1140"/>
        <end position="1168"/>
    </location>
</feature>
<evidence type="ECO:0000256" key="1">
    <source>
        <dbReference type="SAM" id="MobiDB-lite"/>
    </source>
</evidence>
<gene>
    <name evidence="2" type="ORF">g.90116</name>
</gene>
<feature type="region of interest" description="Disordered" evidence="1">
    <location>
        <begin position="1"/>
        <end position="23"/>
    </location>
</feature>
<feature type="region of interest" description="Disordered" evidence="1">
    <location>
        <begin position="1371"/>
        <end position="1412"/>
    </location>
</feature>
<feature type="region of interest" description="Disordered" evidence="1">
    <location>
        <begin position="992"/>
        <end position="1051"/>
    </location>
</feature>
<protein>
    <submittedName>
        <fullName evidence="2">Uncharacterized protein</fullName>
    </submittedName>
</protein>
<feature type="region of interest" description="Disordered" evidence="1">
    <location>
        <begin position="1536"/>
        <end position="1635"/>
    </location>
</feature>
<feature type="region of interest" description="Disordered" evidence="1">
    <location>
        <begin position="167"/>
        <end position="206"/>
    </location>
</feature>
<feature type="compositionally biased region" description="Polar residues" evidence="1">
    <location>
        <begin position="1189"/>
        <end position="1204"/>
    </location>
</feature>
<accession>A0A146L8K3</accession>
<feature type="compositionally biased region" description="Low complexity" evidence="1">
    <location>
        <begin position="1476"/>
        <end position="1490"/>
    </location>
</feature>
<proteinExistence type="predicted"/>
<feature type="compositionally biased region" description="Basic and acidic residues" evidence="1">
    <location>
        <begin position="186"/>
        <end position="202"/>
    </location>
</feature>
<feature type="region of interest" description="Disordered" evidence="1">
    <location>
        <begin position="227"/>
        <end position="293"/>
    </location>
</feature>
<feature type="region of interest" description="Disordered" evidence="1">
    <location>
        <begin position="1184"/>
        <end position="1210"/>
    </location>
</feature>
<feature type="region of interest" description="Disordered" evidence="1">
    <location>
        <begin position="1453"/>
        <end position="1519"/>
    </location>
</feature>